<dbReference type="VEuPathDB" id="CryptoDB:Cvel_13340"/>
<dbReference type="EMBL" id="CDMZ01005850">
    <property type="protein sequence ID" value="CEM55185.1"/>
    <property type="molecule type" value="Genomic_DNA"/>
</dbReference>
<proteinExistence type="predicted"/>
<protein>
    <submittedName>
        <fullName evidence="3">Uncharacterized protein</fullName>
    </submittedName>
</protein>
<feature type="compositionally biased region" description="Acidic residues" evidence="1">
    <location>
        <begin position="62"/>
        <end position="81"/>
    </location>
</feature>
<dbReference type="EMBL" id="CDMZ01000836">
    <property type="protein sequence ID" value="CEM22458.1"/>
    <property type="molecule type" value="Genomic_DNA"/>
</dbReference>
<sequence>MSMVKRQKVIRDMREENLISPLLVSPFTEPKYFTEDCLGRMGIILEKQPEAVSQAQEGRGEESEEEEAAEEEEEGEVSFSV</sequence>
<evidence type="ECO:0000313" key="2">
    <source>
        <dbReference type="EMBL" id="CEM22458.1"/>
    </source>
</evidence>
<accession>A0A0G4IDE6</accession>
<reference evidence="3" key="1">
    <citation type="submission" date="2014-11" db="EMBL/GenBank/DDBJ databases">
        <authorList>
            <person name="Otto D Thomas"/>
            <person name="Naeem Raeece"/>
        </authorList>
    </citation>
    <scope>NUCLEOTIDE SEQUENCE</scope>
</reference>
<name>A0A0G4IDE6_9ALVE</name>
<feature type="region of interest" description="Disordered" evidence="1">
    <location>
        <begin position="48"/>
        <end position="81"/>
    </location>
</feature>
<evidence type="ECO:0000313" key="3">
    <source>
        <dbReference type="EMBL" id="CEM55185.1"/>
    </source>
</evidence>
<dbReference type="AlphaFoldDB" id="A0A0G4IDE6"/>
<evidence type="ECO:0000256" key="1">
    <source>
        <dbReference type="SAM" id="MobiDB-lite"/>
    </source>
</evidence>
<gene>
    <name evidence="3" type="ORF">Cvel_13340</name>
    <name evidence="2" type="ORF">Cvel_19973</name>
</gene>
<organism evidence="3">
    <name type="scientific">Chromera velia CCMP2878</name>
    <dbReference type="NCBI Taxonomy" id="1169474"/>
    <lineage>
        <taxon>Eukaryota</taxon>
        <taxon>Sar</taxon>
        <taxon>Alveolata</taxon>
        <taxon>Colpodellida</taxon>
        <taxon>Chromeraceae</taxon>
        <taxon>Chromera</taxon>
    </lineage>
</organism>
<dbReference type="VEuPathDB" id="CryptoDB:Cvel_19973"/>